<reference evidence="6 7" key="1">
    <citation type="submission" date="2019-03" db="EMBL/GenBank/DDBJ databases">
        <title>Single cell metagenomics reveals metabolic interactions within the superorganism composed of flagellate Streblomastix strix and complex community of Bacteroidetes bacteria on its surface.</title>
        <authorList>
            <person name="Treitli S.C."/>
            <person name="Kolisko M."/>
            <person name="Husnik F."/>
            <person name="Keeling P."/>
            <person name="Hampl V."/>
        </authorList>
    </citation>
    <scope>NUCLEOTIDE SEQUENCE [LARGE SCALE GENOMIC DNA]</scope>
    <source>
        <strain evidence="6">ST1C</strain>
    </source>
</reference>
<dbReference type="PROSITE" id="PS50203">
    <property type="entry name" value="CALPAIN_CAT"/>
    <property type="match status" value="1"/>
</dbReference>
<dbReference type="SUPFAM" id="SSF54001">
    <property type="entry name" value="Cysteine proteinases"/>
    <property type="match status" value="1"/>
</dbReference>
<evidence type="ECO:0000256" key="2">
    <source>
        <dbReference type="ARBA" id="ARBA00022801"/>
    </source>
</evidence>
<gene>
    <name evidence="6" type="ORF">EZS28_004397</name>
</gene>
<dbReference type="EMBL" id="SNRW01000626">
    <property type="protein sequence ID" value="KAA6400074.1"/>
    <property type="molecule type" value="Genomic_DNA"/>
</dbReference>
<dbReference type="InterPro" id="IPR038765">
    <property type="entry name" value="Papain-like_cys_pep_sf"/>
</dbReference>
<dbReference type="GO" id="GO:0004198">
    <property type="term" value="F:calcium-dependent cysteine-type endopeptidase activity"/>
    <property type="evidence" value="ECO:0007669"/>
    <property type="project" value="InterPro"/>
</dbReference>
<feature type="domain" description="Calpain catalytic" evidence="5">
    <location>
        <begin position="29"/>
        <end position="256"/>
    </location>
</feature>
<dbReference type="PANTHER" id="PTHR46143">
    <property type="entry name" value="CALPAIN-7"/>
    <property type="match status" value="1"/>
</dbReference>
<comment type="caution">
    <text evidence="6">The sequence shown here is derived from an EMBL/GenBank/DDBJ whole genome shotgun (WGS) entry which is preliminary data.</text>
</comment>
<dbReference type="InterPro" id="IPR051297">
    <property type="entry name" value="PalB/RIM13"/>
</dbReference>
<sequence>MKIGIVFNKGKSLIKDKLYPQDLNGNAIYNPSGQYQLRVHFNGSWRVSEVDDRLPCHRLYYKNKQGNQQRCIGVAHSDVPGMLWVSIIEKAYLHIAANDYDSRGINGQLAIFALSRWIPDCDFDFQTIFESDTQFEKMEQRMMNDEVMILLSIPDGTLNEFDEINLGLNQRHCYALIGIVKVENKKLFIIRNPNKQFVYGKGLCIFDKERKIQDLTNISGLKPEIHEFIRKNKGIFLMDFDDAKQYFNSVHISWNPSLFPYTTEFHFSWKAEDYLTKDSNLRFRYSPQFLFNRQSKTQMFKIVINRHYQHPVPICKYYSKEQEELITKEQEKPISFAMYLMKHENQVKSQTNNENERLDIIVDHNSEPLNPRIYSKNKQIIKTSYTHSNLKVLNVGIRNNEDFNDIQYTRKIKDQKMQEQFSDFIGYFAGIMRIKEEFRQYNEL</sequence>
<evidence type="ECO:0000256" key="4">
    <source>
        <dbReference type="PROSITE-ProRule" id="PRU00239"/>
    </source>
</evidence>
<dbReference type="OrthoDB" id="167576at2759"/>
<evidence type="ECO:0000256" key="1">
    <source>
        <dbReference type="ARBA" id="ARBA00022670"/>
    </source>
</evidence>
<dbReference type="GO" id="GO:0006508">
    <property type="term" value="P:proteolysis"/>
    <property type="evidence" value="ECO:0007669"/>
    <property type="project" value="UniProtKB-KW"/>
</dbReference>
<evidence type="ECO:0000256" key="3">
    <source>
        <dbReference type="ARBA" id="ARBA00022807"/>
    </source>
</evidence>
<dbReference type="Gene3D" id="3.90.70.10">
    <property type="entry name" value="Cysteine proteinases"/>
    <property type="match status" value="1"/>
</dbReference>
<dbReference type="Pfam" id="PF00648">
    <property type="entry name" value="Peptidase_C2"/>
    <property type="match status" value="1"/>
</dbReference>
<dbReference type="PANTHER" id="PTHR46143:SF1">
    <property type="entry name" value="CALPAIN-7"/>
    <property type="match status" value="1"/>
</dbReference>
<keyword evidence="1" id="KW-0645">Protease</keyword>
<comment type="caution">
    <text evidence="4">Lacks conserved residue(s) required for the propagation of feature annotation.</text>
</comment>
<proteinExistence type="predicted"/>
<dbReference type="AlphaFoldDB" id="A0A5J4WYE6"/>
<dbReference type="InterPro" id="IPR001300">
    <property type="entry name" value="Peptidase_C2_calpain_cat"/>
</dbReference>
<evidence type="ECO:0000259" key="5">
    <source>
        <dbReference type="PROSITE" id="PS50203"/>
    </source>
</evidence>
<evidence type="ECO:0000313" key="6">
    <source>
        <dbReference type="EMBL" id="KAA6400074.1"/>
    </source>
</evidence>
<keyword evidence="3" id="KW-0788">Thiol protease</keyword>
<accession>A0A5J4WYE6</accession>
<protein>
    <submittedName>
        <fullName evidence="6">Putative CaLPain family</fullName>
    </submittedName>
</protein>
<evidence type="ECO:0000313" key="7">
    <source>
        <dbReference type="Proteomes" id="UP000324800"/>
    </source>
</evidence>
<dbReference type="Proteomes" id="UP000324800">
    <property type="component" value="Unassembled WGS sequence"/>
</dbReference>
<dbReference type="SMART" id="SM00230">
    <property type="entry name" value="CysPc"/>
    <property type="match status" value="1"/>
</dbReference>
<name>A0A5J4WYE6_9EUKA</name>
<organism evidence="6 7">
    <name type="scientific">Streblomastix strix</name>
    <dbReference type="NCBI Taxonomy" id="222440"/>
    <lineage>
        <taxon>Eukaryota</taxon>
        <taxon>Metamonada</taxon>
        <taxon>Preaxostyla</taxon>
        <taxon>Oxymonadida</taxon>
        <taxon>Streblomastigidae</taxon>
        <taxon>Streblomastix</taxon>
    </lineage>
</organism>
<keyword evidence="2" id="KW-0378">Hydrolase</keyword>